<proteinExistence type="predicted"/>
<evidence type="ECO:0000256" key="1">
    <source>
        <dbReference type="ARBA" id="ARBA00001946"/>
    </source>
</evidence>
<evidence type="ECO:0000313" key="8">
    <source>
        <dbReference type="EMBL" id="RLM29296.1"/>
    </source>
</evidence>
<dbReference type="EMBL" id="CGIG01000001">
    <property type="protein sequence ID" value="CPR13962.1"/>
    <property type="molecule type" value="Genomic_DNA"/>
</dbReference>
<evidence type="ECO:0000313" key="7">
    <source>
        <dbReference type="EMBL" id="CPR13962.1"/>
    </source>
</evidence>
<dbReference type="GO" id="GO:0043709">
    <property type="term" value="P:cell adhesion involved in single-species biofilm formation"/>
    <property type="evidence" value="ECO:0007669"/>
    <property type="project" value="TreeGrafter"/>
</dbReference>
<comment type="catalytic activity">
    <reaction evidence="4">
        <text>2 GTP = 3',3'-c-di-GMP + 2 diphosphate</text>
        <dbReference type="Rhea" id="RHEA:24898"/>
        <dbReference type="ChEBI" id="CHEBI:33019"/>
        <dbReference type="ChEBI" id="CHEBI:37565"/>
        <dbReference type="ChEBI" id="CHEBI:58805"/>
        <dbReference type="EC" id="2.7.7.65"/>
    </reaction>
</comment>
<dbReference type="GeneID" id="70907757"/>
<dbReference type="InterPro" id="IPR029787">
    <property type="entry name" value="Nucleotide_cyclase"/>
</dbReference>
<dbReference type="SUPFAM" id="SSF55073">
    <property type="entry name" value="Nucleotide cyclase"/>
    <property type="match status" value="1"/>
</dbReference>
<evidence type="ECO:0000256" key="3">
    <source>
        <dbReference type="ARBA" id="ARBA00012528"/>
    </source>
</evidence>
<dbReference type="Pfam" id="PF00990">
    <property type="entry name" value="GGDEF"/>
    <property type="match status" value="1"/>
</dbReference>
<dbReference type="CDD" id="cd01949">
    <property type="entry name" value="GGDEF"/>
    <property type="match status" value="1"/>
</dbReference>
<dbReference type="PANTHER" id="PTHR45138">
    <property type="entry name" value="REGULATORY COMPONENTS OF SENSORY TRANSDUCTION SYSTEM"/>
    <property type="match status" value="1"/>
</dbReference>
<gene>
    <name evidence="8" type="ORF">BIY26_01750</name>
    <name evidence="7" type="ORF">BN1221_00366</name>
</gene>
<dbReference type="STRING" id="1109412.BN1221_00366"/>
<reference evidence="8 10" key="3">
    <citation type="submission" date="2016-09" db="EMBL/GenBank/DDBJ databases">
        <authorList>
            <person name="Doonan J."/>
            <person name="Pachebat J.A."/>
            <person name="Golyshin P.N."/>
            <person name="Denman S."/>
            <person name="Mcdonald J.E."/>
        </authorList>
    </citation>
    <scope>NUCLEOTIDE SEQUENCE [LARGE SCALE GENOMIC DNA]</scope>
    <source>
        <strain evidence="8 10">FRB141</strain>
    </source>
</reference>
<dbReference type="KEGG" id="bgj:AWC36_13175"/>
<dbReference type="Gene3D" id="3.30.70.270">
    <property type="match status" value="1"/>
</dbReference>
<sequence length="235" mass="26476">MSTFELFTPEYDILIAARNVANQQDMPAEVYRDTLLALTEHYQRLVRESHRLISRSDRAEKELNRLNGQLHKLAIQLEYKASHDPLTNVYNRGAIIERINQTLERNQAALIVLDIDHFKRVNDAYGHPTGDAVICALMSRVREVLKGEGSIGRVGGEEFTILLDNFTLELAVEIAGRIHFSLNDMPLPVLPQQAVTASFGVSWAPSDTCFDTLYGSADAALYKAKQRGRNCVEYQ</sequence>
<feature type="coiled-coil region" evidence="5">
    <location>
        <begin position="42"/>
        <end position="76"/>
    </location>
</feature>
<reference evidence="7" key="1">
    <citation type="submission" date="2015-01" db="EMBL/GenBank/DDBJ databases">
        <authorList>
            <person name="Xiang T."/>
            <person name="Song Y."/>
            <person name="Huang L."/>
            <person name="Wang B."/>
            <person name="Wu P."/>
        </authorList>
    </citation>
    <scope>NUCLEOTIDE SEQUENCE [LARGE SCALE GENOMIC DNA]</scope>
    <source>
        <strain evidence="7">OBR1</strain>
    </source>
</reference>
<name>A0A0G4JPV2_9GAMM</name>
<evidence type="ECO:0000256" key="5">
    <source>
        <dbReference type="SAM" id="Coils"/>
    </source>
</evidence>
<evidence type="ECO:0000313" key="9">
    <source>
        <dbReference type="Proteomes" id="UP000044377"/>
    </source>
</evidence>
<dbReference type="Proteomes" id="UP000044377">
    <property type="component" value="Unassembled WGS sequence"/>
</dbReference>
<evidence type="ECO:0000256" key="4">
    <source>
        <dbReference type="ARBA" id="ARBA00034247"/>
    </source>
</evidence>
<protein>
    <recommendedName>
        <fullName evidence="3">diguanylate cyclase</fullName>
        <ecNumber evidence="3">2.7.7.65</ecNumber>
    </recommendedName>
</protein>
<evidence type="ECO:0000259" key="6">
    <source>
        <dbReference type="PROSITE" id="PS50887"/>
    </source>
</evidence>
<dbReference type="AlphaFoldDB" id="A0A0G4JPV2"/>
<accession>A0A0G4JPV2</accession>
<dbReference type="GO" id="GO:1902201">
    <property type="term" value="P:negative regulation of bacterial-type flagellum-dependent cell motility"/>
    <property type="evidence" value="ECO:0007669"/>
    <property type="project" value="TreeGrafter"/>
</dbReference>
<dbReference type="OrthoDB" id="9812260at2"/>
<dbReference type="PANTHER" id="PTHR45138:SF9">
    <property type="entry name" value="DIGUANYLATE CYCLASE DGCM-RELATED"/>
    <property type="match status" value="1"/>
</dbReference>
<dbReference type="Proteomes" id="UP000285972">
    <property type="component" value="Unassembled WGS sequence"/>
</dbReference>
<dbReference type="EMBL" id="MJLX01000002">
    <property type="protein sequence ID" value="RLM29296.1"/>
    <property type="molecule type" value="Genomic_DNA"/>
</dbReference>
<evidence type="ECO:0000313" key="10">
    <source>
        <dbReference type="Proteomes" id="UP000285972"/>
    </source>
</evidence>
<reference evidence="9" key="2">
    <citation type="submission" date="2015-01" db="EMBL/GenBank/DDBJ databases">
        <authorList>
            <person name="Paterson Steve"/>
        </authorList>
    </citation>
    <scope>NUCLEOTIDE SEQUENCE [LARGE SCALE GENOMIC DNA]</scope>
    <source>
        <strain evidence="9">OBR1</strain>
    </source>
</reference>
<keyword evidence="9" id="KW-1185">Reference proteome</keyword>
<dbReference type="GO" id="GO:0052621">
    <property type="term" value="F:diguanylate cyclase activity"/>
    <property type="evidence" value="ECO:0007669"/>
    <property type="project" value="UniProtKB-EC"/>
</dbReference>
<dbReference type="EC" id="2.7.7.65" evidence="3"/>
<dbReference type="RefSeq" id="WP_048635860.1">
    <property type="nucleotide sequence ID" value="NZ_CGIG01000001.1"/>
</dbReference>
<dbReference type="GO" id="GO:0005886">
    <property type="term" value="C:plasma membrane"/>
    <property type="evidence" value="ECO:0007669"/>
    <property type="project" value="TreeGrafter"/>
</dbReference>
<organism evidence="7 9">
    <name type="scientific">Brenneria goodwinii</name>
    <dbReference type="NCBI Taxonomy" id="1109412"/>
    <lineage>
        <taxon>Bacteria</taxon>
        <taxon>Pseudomonadati</taxon>
        <taxon>Pseudomonadota</taxon>
        <taxon>Gammaproteobacteria</taxon>
        <taxon>Enterobacterales</taxon>
        <taxon>Pectobacteriaceae</taxon>
        <taxon>Brenneria</taxon>
    </lineage>
</organism>
<keyword evidence="5" id="KW-0175">Coiled coil</keyword>
<evidence type="ECO:0000256" key="2">
    <source>
        <dbReference type="ARBA" id="ARBA00004665"/>
    </source>
</evidence>
<dbReference type="InterPro" id="IPR000160">
    <property type="entry name" value="GGDEF_dom"/>
</dbReference>
<dbReference type="PROSITE" id="PS50887">
    <property type="entry name" value="GGDEF"/>
    <property type="match status" value="1"/>
</dbReference>
<feature type="domain" description="GGDEF" evidence="6">
    <location>
        <begin position="106"/>
        <end position="235"/>
    </location>
</feature>
<dbReference type="FunFam" id="3.30.70.270:FF:000001">
    <property type="entry name" value="Diguanylate cyclase domain protein"/>
    <property type="match status" value="1"/>
</dbReference>
<dbReference type="InterPro" id="IPR043128">
    <property type="entry name" value="Rev_trsase/Diguanyl_cyclase"/>
</dbReference>
<dbReference type="NCBIfam" id="TIGR00254">
    <property type="entry name" value="GGDEF"/>
    <property type="match status" value="1"/>
</dbReference>
<dbReference type="InterPro" id="IPR050469">
    <property type="entry name" value="Diguanylate_Cyclase"/>
</dbReference>
<comment type="pathway">
    <text evidence="2">Purine metabolism; 3',5'-cyclic di-GMP biosynthesis.</text>
</comment>
<comment type="cofactor">
    <cofactor evidence="1">
        <name>Mg(2+)</name>
        <dbReference type="ChEBI" id="CHEBI:18420"/>
    </cofactor>
</comment>
<dbReference type="SMART" id="SM00267">
    <property type="entry name" value="GGDEF"/>
    <property type="match status" value="1"/>
</dbReference>